<reference evidence="4 5" key="1">
    <citation type="submission" date="2021-03" db="EMBL/GenBank/DDBJ databases">
        <title>Pseudidiomarina terrestris, a new bacterium isolated from saline soil.</title>
        <authorList>
            <person name="Galisteo C."/>
            <person name="De La Haba R."/>
            <person name="Sanchez-Porro C."/>
            <person name="Ventosa A."/>
        </authorList>
    </citation>
    <scope>NUCLEOTIDE SEQUENCE [LARGE SCALE GENOMIC DNA]</scope>
    <source>
        <strain evidence="2 5">1APP75-32.1</strain>
        <strain evidence="4">1APR75-15</strain>
        <strain evidence="3">1ASR75-15</strain>
    </source>
</reference>
<sequence length="145" mass="16076">MTQATTAPAKLEKKLAWSLLALRLGIFIVMFIWALDKFVNPAHTAAVFEGFYGIGGLSATFAAILGGLQVALCLIFVAGLWKFFSYGLIFILHGVSTLSSFPQYLDAFNNMLFFAAWPMWAACFALFYLREYDTCTLSALMNKSD</sequence>
<evidence type="ECO:0000313" key="4">
    <source>
        <dbReference type="Proteomes" id="UP001169491"/>
    </source>
</evidence>
<feature type="transmembrane region" description="Helical" evidence="1">
    <location>
        <begin position="15"/>
        <end position="34"/>
    </location>
</feature>
<keyword evidence="1" id="KW-0472">Membrane</keyword>
<evidence type="ECO:0000256" key="1">
    <source>
        <dbReference type="SAM" id="Phobius"/>
    </source>
</evidence>
<dbReference type="Proteomes" id="UP001169492">
    <property type="component" value="Unassembled WGS sequence"/>
</dbReference>
<organism evidence="2 5">
    <name type="scientific">Pseudidiomarina terrestris</name>
    <dbReference type="NCBI Taxonomy" id="2820060"/>
    <lineage>
        <taxon>Bacteria</taxon>
        <taxon>Pseudomonadati</taxon>
        <taxon>Pseudomonadota</taxon>
        <taxon>Gammaproteobacteria</taxon>
        <taxon>Alteromonadales</taxon>
        <taxon>Idiomarinaceae</taxon>
        <taxon>Pseudidiomarina</taxon>
    </lineage>
</organism>
<proteinExistence type="predicted"/>
<dbReference type="RefSeq" id="WP_301720863.1">
    <property type="nucleotide sequence ID" value="NZ_JAGGJB010000006.1"/>
</dbReference>
<evidence type="ECO:0000313" key="2">
    <source>
        <dbReference type="EMBL" id="MDN7125331.1"/>
    </source>
</evidence>
<protein>
    <recommendedName>
        <fullName evidence="6">DoxX protein</fullName>
    </recommendedName>
</protein>
<evidence type="ECO:0000313" key="5">
    <source>
        <dbReference type="Proteomes" id="UP001169492"/>
    </source>
</evidence>
<comment type="caution">
    <text evidence="2">The sequence shown here is derived from an EMBL/GenBank/DDBJ whole genome shotgun (WGS) entry which is preliminary data.</text>
</comment>
<keyword evidence="1" id="KW-1133">Transmembrane helix</keyword>
<dbReference type="EMBL" id="JAGGJB010000006">
    <property type="protein sequence ID" value="MDN7125331.1"/>
    <property type="molecule type" value="Genomic_DNA"/>
</dbReference>
<name>A0AAW7R0V1_9GAMM</name>
<evidence type="ECO:0000313" key="3">
    <source>
        <dbReference type="EMBL" id="MDN7130090.1"/>
    </source>
</evidence>
<evidence type="ECO:0008006" key="6">
    <source>
        <dbReference type="Google" id="ProtNLM"/>
    </source>
</evidence>
<feature type="transmembrane region" description="Helical" evidence="1">
    <location>
        <begin position="111"/>
        <end position="129"/>
    </location>
</feature>
<gene>
    <name evidence="2" type="ORF">J6I90_10600</name>
    <name evidence="3" type="ORF">J6I92_09420</name>
</gene>
<accession>A0AAW7R0V1</accession>
<dbReference type="Proteomes" id="UP001169491">
    <property type="component" value="Unassembled WGS sequence"/>
</dbReference>
<keyword evidence="1" id="KW-0812">Transmembrane</keyword>
<feature type="transmembrane region" description="Helical" evidence="1">
    <location>
        <begin position="54"/>
        <end position="77"/>
    </location>
</feature>
<dbReference type="EMBL" id="JAGGJC010000004">
    <property type="protein sequence ID" value="MDN7130090.1"/>
    <property type="molecule type" value="Genomic_DNA"/>
</dbReference>
<keyword evidence="4" id="KW-1185">Reference proteome</keyword>
<dbReference type="AlphaFoldDB" id="A0AAW7R0V1"/>